<dbReference type="Proteomes" id="UP000094869">
    <property type="component" value="Unassembled WGS sequence"/>
</dbReference>
<dbReference type="NCBIfam" id="TIGR01484">
    <property type="entry name" value="HAD-SF-IIB"/>
    <property type="match status" value="1"/>
</dbReference>
<dbReference type="SFLD" id="SFLDS00003">
    <property type="entry name" value="Haloacid_Dehalogenase"/>
    <property type="match status" value="1"/>
</dbReference>
<dbReference type="GeneID" id="29723693"/>
<dbReference type="EC" id="3.1.3.23" evidence="1"/>
<comment type="caution">
    <text evidence="1">The sequence shown here is derived from an EMBL/GenBank/DDBJ whole genome shotgun (WGS) entry which is preliminary data.</text>
</comment>
<evidence type="ECO:0000313" key="1">
    <source>
        <dbReference type="EMBL" id="ODM04553.1"/>
    </source>
</evidence>
<keyword evidence="1" id="KW-0378">Hydrolase</keyword>
<name>A0A1E3A717_9FIRM</name>
<reference evidence="3 6" key="2">
    <citation type="submission" date="2016-08" db="EMBL/GenBank/DDBJ databases">
        <title>Characterization of Isolates of Eisenbergiella tayi Derived from Blood Cultures, Using Whole Genome Sequencing.</title>
        <authorList>
            <person name="Bernier A.-M."/>
            <person name="Burdz T."/>
            <person name="Wiebe D."/>
            <person name="Bernard K."/>
        </authorList>
    </citation>
    <scope>NUCLEOTIDE SEQUENCE [LARGE SCALE GENOMIC DNA]</scope>
    <source>
        <strain evidence="3 6">NML120146</strain>
    </source>
</reference>
<evidence type="ECO:0000313" key="5">
    <source>
        <dbReference type="Proteomes" id="UP000094271"/>
    </source>
</evidence>
<dbReference type="PATRIC" id="fig|1432052.4.peg.5966"/>
<gene>
    <name evidence="1" type="primary">ybiV_2</name>
    <name evidence="2" type="ORF">BEI59_06860</name>
    <name evidence="1" type="ORF">BEI61_05360</name>
    <name evidence="3" type="ORF">BEI63_09315</name>
</gene>
<evidence type="ECO:0000313" key="6">
    <source>
        <dbReference type="Proteomes" id="UP000094869"/>
    </source>
</evidence>
<dbReference type="SUPFAM" id="SSF56784">
    <property type="entry name" value="HAD-like"/>
    <property type="match status" value="1"/>
</dbReference>
<dbReference type="OrthoDB" id="9814970at2"/>
<dbReference type="Pfam" id="PF08282">
    <property type="entry name" value="Hydrolase_3"/>
    <property type="match status" value="1"/>
</dbReference>
<organism evidence="1 4">
    <name type="scientific">Eisenbergiella tayi</name>
    <dbReference type="NCBI Taxonomy" id="1432052"/>
    <lineage>
        <taxon>Bacteria</taxon>
        <taxon>Bacillati</taxon>
        <taxon>Bacillota</taxon>
        <taxon>Clostridia</taxon>
        <taxon>Lachnospirales</taxon>
        <taxon>Lachnospiraceae</taxon>
        <taxon>Eisenbergiella</taxon>
    </lineage>
</organism>
<dbReference type="Proteomes" id="UP000094271">
    <property type="component" value="Unassembled WGS sequence"/>
</dbReference>
<protein>
    <submittedName>
        <fullName evidence="1">Sugar phosphatase YbiV</fullName>
        <ecNumber evidence="1">3.1.3.23</ecNumber>
    </submittedName>
</protein>
<evidence type="ECO:0000313" key="3">
    <source>
        <dbReference type="EMBL" id="ODR58678.1"/>
    </source>
</evidence>
<dbReference type="SFLD" id="SFLDG01140">
    <property type="entry name" value="C2.B:_Phosphomannomutase_and_P"/>
    <property type="match status" value="1"/>
</dbReference>
<evidence type="ECO:0000313" key="4">
    <source>
        <dbReference type="Proteomes" id="UP000094067"/>
    </source>
</evidence>
<dbReference type="GO" id="GO:0050308">
    <property type="term" value="F:sugar-phosphatase activity"/>
    <property type="evidence" value="ECO:0007669"/>
    <property type="project" value="UniProtKB-EC"/>
</dbReference>
<sequence>MLKLICSDVDGTLVPDGGHDLNPEYFTQIRHLKKNGILFAAVSGRSYSSLKKLFAPVIDDILFICDNGARTIYHGNLLSCYTIRRELAMEIVREIEALPGCTTYISAVKDGYVKEGADELYRWLTEGYQLDIKKLKRMPEDLPANDGILSVEMYHPTRAEEIAHQGLYQKWHGHKELQLVCAGKQWMNFTPINADKGIALSEFQNRYGITPGETMAFGDNMNDASMLLRADQSYAIGNARKEIKSLTRFVADTNINDGVLQVLRTVKTNIQ</sequence>
<dbReference type="RefSeq" id="WP_009250453.1">
    <property type="nucleotide sequence ID" value="NZ_CABMHK010000137.1"/>
</dbReference>
<dbReference type="EMBL" id="MCGH01000003">
    <property type="protein sequence ID" value="ODM04553.1"/>
    <property type="molecule type" value="Genomic_DNA"/>
</dbReference>
<dbReference type="GO" id="GO:0000287">
    <property type="term" value="F:magnesium ion binding"/>
    <property type="evidence" value="ECO:0007669"/>
    <property type="project" value="TreeGrafter"/>
</dbReference>
<dbReference type="Gene3D" id="3.30.1240.10">
    <property type="match status" value="1"/>
</dbReference>
<reference evidence="2 5" key="3">
    <citation type="submission" date="2016-08" db="EMBL/GenBank/DDBJ databases">
        <authorList>
            <person name="Seilhamer J.J."/>
        </authorList>
    </citation>
    <scope>NUCLEOTIDE SEQUENCE [LARGE SCALE GENOMIC DNA]</scope>
    <source>
        <strain evidence="2 5">NML150140-1</strain>
    </source>
</reference>
<keyword evidence="6" id="KW-1185">Reference proteome</keyword>
<dbReference type="GO" id="GO:0005829">
    <property type="term" value="C:cytosol"/>
    <property type="evidence" value="ECO:0007669"/>
    <property type="project" value="TreeGrafter"/>
</dbReference>
<dbReference type="InterPro" id="IPR036412">
    <property type="entry name" value="HAD-like_sf"/>
</dbReference>
<dbReference type="EMBL" id="MEHD01000019">
    <property type="protein sequence ID" value="ODR58678.1"/>
    <property type="molecule type" value="Genomic_DNA"/>
</dbReference>
<reference evidence="1 4" key="1">
    <citation type="submission" date="2016-07" db="EMBL/GenBank/DDBJ databases">
        <title>Characterization of isolates of Eisenbergiella tayi derived from blood cultures, using whole genome sequencing.</title>
        <authorList>
            <person name="Burdz T."/>
            <person name="Wiebe D."/>
            <person name="Huynh C."/>
            <person name="Bernard K."/>
        </authorList>
    </citation>
    <scope>NUCLEOTIDE SEQUENCE [LARGE SCALE GENOMIC DNA]</scope>
    <source>
        <strain evidence="1 4">NML 110608</strain>
    </source>
</reference>
<evidence type="ECO:0000313" key="2">
    <source>
        <dbReference type="EMBL" id="ODR53417.1"/>
    </source>
</evidence>
<dbReference type="PANTHER" id="PTHR10000:SF53">
    <property type="entry name" value="5-AMINO-6-(5-PHOSPHO-D-RIBITYLAMINO)URACIL PHOSPHATASE YBJI-RELATED"/>
    <property type="match status" value="1"/>
</dbReference>
<dbReference type="Proteomes" id="UP000094067">
    <property type="component" value="Unassembled WGS sequence"/>
</dbReference>
<accession>A0A1E3A717</accession>
<dbReference type="AlphaFoldDB" id="A0A1E3A717"/>
<dbReference type="InterPro" id="IPR023214">
    <property type="entry name" value="HAD_sf"/>
</dbReference>
<dbReference type="EMBL" id="MEHA01000004">
    <property type="protein sequence ID" value="ODR53417.1"/>
    <property type="molecule type" value="Genomic_DNA"/>
</dbReference>
<proteinExistence type="predicted"/>
<dbReference type="Gene3D" id="3.40.50.1000">
    <property type="entry name" value="HAD superfamily/HAD-like"/>
    <property type="match status" value="1"/>
</dbReference>
<dbReference type="PANTHER" id="PTHR10000">
    <property type="entry name" value="PHOSPHOSERINE PHOSPHATASE"/>
    <property type="match status" value="1"/>
</dbReference>
<dbReference type="InterPro" id="IPR006379">
    <property type="entry name" value="HAD-SF_hydro_IIB"/>
</dbReference>